<feature type="transmembrane region" description="Helical" evidence="13">
    <location>
        <begin position="383"/>
        <end position="403"/>
    </location>
</feature>
<dbReference type="Pfam" id="PF01554">
    <property type="entry name" value="MatE"/>
    <property type="match status" value="2"/>
</dbReference>
<dbReference type="NCBIfam" id="TIGR00797">
    <property type="entry name" value="matE"/>
    <property type="match status" value="1"/>
</dbReference>
<evidence type="ECO:0000256" key="4">
    <source>
        <dbReference type="ARBA" id="ARBA00020268"/>
    </source>
</evidence>
<name>A0A8D4UVR4_9FIRM</name>
<evidence type="ECO:0000256" key="7">
    <source>
        <dbReference type="ARBA" id="ARBA00022475"/>
    </source>
</evidence>
<dbReference type="Proteomes" id="UP000320585">
    <property type="component" value="Chromosome"/>
</dbReference>
<evidence type="ECO:0000256" key="8">
    <source>
        <dbReference type="ARBA" id="ARBA00022692"/>
    </source>
</evidence>
<dbReference type="KEGG" id="dho:Dia5BBH33_18100"/>
<organism evidence="14 15">
    <name type="scientific">Dialister hominis</name>
    <dbReference type="NCBI Taxonomy" id="2582419"/>
    <lineage>
        <taxon>Bacteria</taxon>
        <taxon>Bacillati</taxon>
        <taxon>Bacillota</taxon>
        <taxon>Negativicutes</taxon>
        <taxon>Veillonellales</taxon>
        <taxon>Veillonellaceae</taxon>
        <taxon>Dialister</taxon>
    </lineage>
</organism>
<evidence type="ECO:0000256" key="13">
    <source>
        <dbReference type="SAM" id="Phobius"/>
    </source>
</evidence>
<dbReference type="PANTHER" id="PTHR43298">
    <property type="entry name" value="MULTIDRUG RESISTANCE PROTEIN NORM-RELATED"/>
    <property type="match status" value="1"/>
</dbReference>
<feature type="transmembrane region" description="Helical" evidence="13">
    <location>
        <begin position="21"/>
        <end position="47"/>
    </location>
</feature>
<dbReference type="GO" id="GO:0042910">
    <property type="term" value="F:xenobiotic transmembrane transporter activity"/>
    <property type="evidence" value="ECO:0007669"/>
    <property type="project" value="InterPro"/>
</dbReference>
<protein>
    <recommendedName>
        <fullName evidence="4">Probable multidrug resistance protein NorM</fullName>
    </recommendedName>
    <alternativeName>
        <fullName evidence="12">Multidrug-efflux transporter</fullName>
    </alternativeName>
</protein>
<evidence type="ECO:0000256" key="10">
    <source>
        <dbReference type="ARBA" id="ARBA00023065"/>
    </source>
</evidence>
<dbReference type="GeneID" id="92717023"/>
<evidence type="ECO:0000313" key="15">
    <source>
        <dbReference type="Proteomes" id="UP000320585"/>
    </source>
</evidence>
<feature type="transmembrane region" description="Helical" evidence="13">
    <location>
        <begin position="90"/>
        <end position="108"/>
    </location>
</feature>
<evidence type="ECO:0000256" key="9">
    <source>
        <dbReference type="ARBA" id="ARBA00022989"/>
    </source>
</evidence>
<comment type="function">
    <text evidence="1">Multidrug efflux pump.</text>
</comment>
<dbReference type="InterPro" id="IPR002528">
    <property type="entry name" value="MATE_fam"/>
</dbReference>
<feature type="transmembrane region" description="Helical" evidence="13">
    <location>
        <begin position="349"/>
        <end position="371"/>
    </location>
</feature>
<accession>A0A8D4UVR4</accession>
<comment type="subcellular location">
    <subcellularLocation>
        <location evidence="2">Cell membrane</location>
        <topology evidence="2">Multi-pass membrane protein</topology>
    </subcellularLocation>
</comment>
<dbReference type="RefSeq" id="WP_143332851.1">
    <property type="nucleotide sequence ID" value="NZ_AP019697.1"/>
</dbReference>
<feature type="transmembrane region" description="Helical" evidence="13">
    <location>
        <begin position="128"/>
        <end position="151"/>
    </location>
</feature>
<dbReference type="GO" id="GO:0005886">
    <property type="term" value="C:plasma membrane"/>
    <property type="evidence" value="ECO:0007669"/>
    <property type="project" value="UniProtKB-SubCell"/>
</dbReference>
<feature type="transmembrane region" description="Helical" evidence="13">
    <location>
        <begin position="163"/>
        <end position="181"/>
    </location>
</feature>
<comment type="similarity">
    <text evidence="3">Belongs to the multi antimicrobial extrusion (MATE) (TC 2.A.66.1) family.</text>
</comment>
<dbReference type="AlphaFoldDB" id="A0A8D4UVR4"/>
<keyword evidence="11 13" id="KW-0472">Membrane</keyword>
<dbReference type="InterPro" id="IPR048279">
    <property type="entry name" value="MdtK-like"/>
</dbReference>
<dbReference type="PANTHER" id="PTHR43298:SF2">
    <property type="entry name" value="FMN_FAD EXPORTER YEEO-RELATED"/>
    <property type="match status" value="1"/>
</dbReference>
<evidence type="ECO:0000256" key="5">
    <source>
        <dbReference type="ARBA" id="ARBA00022448"/>
    </source>
</evidence>
<keyword evidence="15" id="KW-1185">Reference proteome</keyword>
<feature type="transmembrane region" description="Helical" evidence="13">
    <location>
        <begin position="409"/>
        <end position="429"/>
    </location>
</feature>
<sequence>MTNSYDKSYLKIALPAAFEGLFMILLASTDLIMVGTLGAFPIAAVSIFAQPRLVLLCFSRSLASSVTLLVSRKADEAGKEAASSIMKKSLTVCALLLGMLHILFFLFLEDILYLMGATPDYISLAMDYSVPALIATYFTSLTLILQAVQLGYGKTAVIMKTNVAGNIINVILSFILIFGIGPVPAMGVAGAAIGTVFATLFTLIATAAILRGDGFFAESSYVPDKDYFRQILPIFGSILSEQGSERAGMVIFSRMAAGLGPIPFAIHSVCMNICDIYWDFITGFGKASMVTAGQSCGRGSEEDWKAYKKSGMRLSFYMSCAVFVLTLIFRNEIFTIYSGDGIAPEAASIIMIFVAFVSFPEAYGVIGSSILRGSGRTAEVAAYSFFSVTLLRPIMTGLFLYGFGLGLTGVWMALVLDQMIRATCAIYFMRKLKARGWDRILADMA</sequence>
<dbReference type="GO" id="GO:0006811">
    <property type="term" value="P:monoatomic ion transport"/>
    <property type="evidence" value="ECO:0007669"/>
    <property type="project" value="UniProtKB-KW"/>
</dbReference>
<keyword evidence="6" id="KW-0050">Antiport</keyword>
<proteinExistence type="inferred from homology"/>
<evidence type="ECO:0000256" key="3">
    <source>
        <dbReference type="ARBA" id="ARBA00010199"/>
    </source>
</evidence>
<dbReference type="PIRSF" id="PIRSF006603">
    <property type="entry name" value="DinF"/>
    <property type="match status" value="1"/>
</dbReference>
<feature type="transmembrane region" description="Helical" evidence="13">
    <location>
        <begin position="53"/>
        <end position="70"/>
    </location>
</feature>
<keyword evidence="8 13" id="KW-0812">Transmembrane</keyword>
<gene>
    <name evidence="14" type="ORF">Dia5BBH33_18100</name>
</gene>
<evidence type="ECO:0000256" key="2">
    <source>
        <dbReference type="ARBA" id="ARBA00004651"/>
    </source>
</evidence>
<dbReference type="InterPro" id="IPR050222">
    <property type="entry name" value="MATE_MdtK"/>
</dbReference>
<evidence type="ECO:0000256" key="1">
    <source>
        <dbReference type="ARBA" id="ARBA00003408"/>
    </source>
</evidence>
<evidence type="ECO:0000256" key="12">
    <source>
        <dbReference type="ARBA" id="ARBA00031636"/>
    </source>
</evidence>
<evidence type="ECO:0000256" key="6">
    <source>
        <dbReference type="ARBA" id="ARBA00022449"/>
    </source>
</evidence>
<evidence type="ECO:0000256" key="11">
    <source>
        <dbReference type="ARBA" id="ARBA00023136"/>
    </source>
</evidence>
<evidence type="ECO:0000313" key="14">
    <source>
        <dbReference type="EMBL" id="BBK25875.1"/>
    </source>
</evidence>
<feature type="transmembrane region" description="Helical" evidence="13">
    <location>
        <begin position="314"/>
        <end position="337"/>
    </location>
</feature>
<dbReference type="EMBL" id="AP019697">
    <property type="protein sequence ID" value="BBK25875.1"/>
    <property type="molecule type" value="Genomic_DNA"/>
</dbReference>
<keyword evidence="10" id="KW-0406">Ion transport</keyword>
<dbReference type="OrthoDB" id="62420at2"/>
<keyword evidence="9 13" id="KW-1133">Transmembrane helix</keyword>
<keyword evidence="7" id="KW-1003">Cell membrane</keyword>
<reference evidence="15" key="1">
    <citation type="submission" date="2019-05" db="EMBL/GenBank/DDBJ databases">
        <title>Complete genome sequencing of Dialister sp. strain 5BBH33.</title>
        <authorList>
            <person name="Sakamoto M."/>
            <person name="Murakami T."/>
            <person name="Mori H."/>
        </authorList>
    </citation>
    <scope>NUCLEOTIDE SEQUENCE [LARGE SCALE GENOMIC DNA]</scope>
    <source>
        <strain evidence="15">5BBH33</strain>
    </source>
</reference>
<feature type="transmembrane region" description="Helical" evidence="13">
    <location>
        <begin position="187"/>
        <end position="210"/>
    </location>
</feature>
<dbReference type="GO" id="GO:0015297">
    <property type="term" value="F:antiporter activity"/>
    <property type="evidence" value="ECO:0007669"/>
    <property type="project" value="UniProtKB-KW"/>
</dbReference>
<keyword evidence="5" id="KW-0813">Transport</keyword>